<keyword evidence="1" id="KW-0227">DNA damage</keyword>
<evidence type="ECO:0000313" key="4">
    <source>
        <dbReference type="Proteomes" id="UP000501868"/>
    </source>
</evidence>
<evidence type="ECO:0000313" key="3">
    <source>
        <dbReference type="EMBL" id="QIZ06139.1"/>
    </source>
</evidence>
<keyword evidence="2" id="KW-0234">DNA repair</keyword>
<dbReference type="AlphaFoldDB" id="A0A6H1NXW7"/>
<name>A0A6H1NXW7_PRIMG</name>
<keyword evidence="3" id="KW-0378">Hydrolase</keyword>
<dbReference type="GO" id="GO:0006289">
    <property type="term" value="P:nucleotide-excision repair"/>
    <property type="evidence" value="ECO:0007669"/>
    <property type="project" value="InterPro"/>
</dbReference>
<protein>
    <submittedName>
        <fullName evidence="3">UV DNA damage repair endonuclease UvsE</fullName>
    </submittedName>
</protein>
<dbReference type="Pfam" id="PF03851">
    <property type="entry name" value="UvdE"/>
    <property type="match status" value="1"/>
</dbReference>
<keyword evidence="3" id="KW-0255">Endonuclease</keyword>
<dbReference type="EMBL" id="CP051128">
    <property type="protein sequence ID" value="QIZ06139.1"/>
    <property type="molecule type" value="Genomic_DNA"/>
</dbReference>
<dbReference type="Gene3D" id="3.20.20.150">
    <property type="entry name" value="Divalent-metal-dependent TIM barrel enzymes"/>
    <property type="match status" value="1"/>
</dbReference>
<sequence length="321" mass="37606">MTIVRLGYVAMSVELQNASPSQTMTFAQFEKIKDRDAAIRKLERIAISNLENCLRLLKHNEGNQIHFFRLSSRVIPLANHEELLDWDYIKPLKEPLKKLAYYIKEHPSRIDFHPDHFVVLNSPNKDILINSLKTLSMHERLLKGMEIDTEHRCVLHVGGGYNDKEKALEYFIHNWAYVSPSIQKMIMLENDDTTFTMKETLYLCEKLGLPMVFDYHHHLANHEEEDWTADWERIVVTWAQSPLPIKIHISSPRSEKDFRAHADTIDPQMFLRFLNQVKGTVPEIHCMIEAKQKDAALFQLVKDLQEWEGVTWIDQSSFIIE</sequence>
<accession>A0A6H1NXW7</accession>
<keyword evidence="3" id="KW-0540">Nuclease</keyword>
<dbReference type="NCBIfam" id="TIGR00629">
    <property type="entry name" value="uvde"/>
    <property type="match status" value="1"/>
</dbReference>
<dbReference type="GO" id="GO:0004519">
    <property type="term" value="F:endonuclease activity"/>
    <property type="evidence" value="ECO:0007669"/>
    <property type="project" value="UniProtKB-KW"/>
</dbReference>
<proteinExistence type="predicted"/>
<dbReference type="InterPro" id="IPR004601">
    <property type="entry name" value="UvdE"/>
</dbReference>
<reference evidence="3 4" key="1">
    <citation type="submission" date="2020-04" db="EMBL/GenBank/DDBJ databases">
        <title>Genome-Wide Identification of 5-Methylcytosine Sites in Bacterial Genomes By High-Throughput Sequencing of MspJI Restriction Fragments.</title>
        <authorList>
            <person name="Wu V."/>
        </authorList>
    </citation>
    <scope>NUCLEOTIDE SEQUENCE [LARGE SCALE GENOMIC DNA]</scope>
    <source>
        <strain evidence="3 4">S2</strain>
    </source>
</reference>
<evidence type="ECO:0000256" key="2">
    <source>
        <dbReference type="ARBA" id="ARBA00023204"/>
    </source>
</evidence>
<evidence type="ECO:0000256" key="1">
    <source>
        <dbReference type="ARBA" id="ARBA00022763"/>
    </source>
</evidence>
<dbReference type="PANTHER" id="PTHR31290">
    <property type="entry name" value="UV-DAMAGE ENDONUCLEASE"/>
    <property type="match status" value="1"/>
</dbReference>
<dbReference type="Proteomes" id="UP000501868">
    <property type="component" value="Chromosome"/>
</dbReference>
<dbReference type="PANTHER" id="PTHR31290:SF5">
    <property type="entry name" value="UV-DAMAGE ENDONUCLEASE"/>
    <property type="match status" value="1"/>
</dbReference>
<reference evidence="3 4" key="2">
    <citation type="submission" date="2020-04" db="EMBL/GenBank/DDBJ databases">
        <authorList>
            <person name="Fomenkov A."/>
            <person name="Anton B.P."/>
            <person name="Roberts R.J."/>
        </authorList>
    </citation>
    <scope>NUCLEOTIDE SEQUENCE [LARGE SCALE GENOMIC DNA]</scope>
    <source>
        <strain evidence="3 4">S2</strain>
    </source>
</reference>
<gene>
    <name evidence="3" type="primary">uvsE</name>
    <name evidence="3" type="ORF">HFZ78_04810</name>
</gene>
<organism evidence="3 4">
    <name type="scientific">Priestia megaterium</name>
    <name type="common">Bacillus megaterium</name>
    <dbReference type="NCBI Taxonomy" id="1404"/>
    <lineage>
        <taxon>Bacteria</taxon>
        <taxon>Bacillati</taxon>
        <taxon>Bacillota</taxon>
        <taxon>Bacilli</taxon>
        <taxon>Bacillales</taxon>
        <taxon>Bacillaceae</taxon>
        <taxon>Priestia</taxon>
    </lineage>
</organism>
<dbReference type="GO" id="GO:0009411">
    <property type="term" value="P:response to UV"/>
    <property type="evidence" value="ECO:0007669"/>
    <property type="project" value="InterPro"/>
</dbReference>